<dbReference type="SUPFAM" id="SSF74982">
    <property type="entry name" value="Small protein B (SmpB)"/>
    <property type="match status" value="1"/>
</dbReference>
<dbReference type="EMBL" id="JAIRAU010000002">
    <property type="protein sequence ID" value="MBZ5709021.1"/>
    <property type="molecule type" value="Genomic_DNA"/>
</dbReference>
<comment type="function">
    <text evidence="3">Required for rescue of stalled ribosomes mediated by trans-translation. Binds to transfer-messenger RNA (tmRNA), required for stable association of tmRNA with ribosomes. tmRNA and SmpB together mimic tRNA shape, replacing the anticodon stem-loop with SmpB. tmRNA is encoded by the ssrA gene; the 2 termini fold to resemble tRNA(Ala) and it encodes a 'tag peptide', a short internal open reading frame. During trans-translation Ala-aminoacylated tmRNA acts like a tRNA, entering the A-site of stalled ribosomes, displacing the stalled mRNA. The ribosome then switches to translate the ORF on the tmRNA; the nascent peptide is terminated with the 'tag peptide' encoded by the tmRNA and targeted for degradation. The ribosome is freed to recommence translation, which seems to be the essential function of trans-translation.</text>
</comment>
<dbReference type="HAMAP" id="MF_00023">
    <property type="entry name" value="SmpB"/>
    <property type="match status" value="1"/>
</dbReference>
<accession>A0ABS7TLR1</accession>
<comment type="caution">
    <text evidence="4">The sequence shown here is derived from an EMBL/GenBank/DDBJ whole genome shotgun (WGS) entry which is preliminary data.</text>
</comment>
<dbReference type="PROSITE" id="PS01317">
    <property type="entry name" value="SSRP"/>
    <property type="match status" value="1"/>
</dbReference>
<evidence type="ECO:0000256" key="1">
    <source>
        <dbReference type="ARBA" id="ARBA00022490"/>
    </source>
</evidence>
<dbReference type="Gene3D" id="2.40.280.10">
    <property type="match status" value="1"/>
</dbReference>
<dbReference type="Proteomes" id="UP001139031">
    <property type="component" value="Unassembled WGS sequence"/>
</dbReference>
<dbReference type="PANTHER" id="PTHR30308">
    <property type="entry name" value="TMRNA-BINDING COMPONENT OF TRANS-TRANSLATION TAGGING COMPLEX"/>
    <property type="match status" value="1"/>
</dbReference>
<organism evidence="4 5">
    <name type="scientific">Nannocystis pusilla</name>
    <dbReference type="NCBI Taxonomy" id="889268"/>
    <lineage>
        <taxon>Bacteria</taxon>
        <taxon>Pseudomonadati</taxon>
        <taxon>Myxococcota</taxon>
        <taxon>Polyangia</taxon>
        <taxon>Nannocystales</taxon>
        <taxon>Nannocystaceae</taxon>
        <taxon>Nannocystis</taxon>
    </lineage>
</organism>
<dbReference type="RefSeq" id="WP_224190798.1">
    <property type="nucleotide sequence ID" value="NZ_JAIRAU010000002.1"/>
</dbReference>
<proteinExistence type="inferred from homology"/>
<evidence type="ECO:0000256" key="3">
    <source>
        <dbReference type="HAMAP-Rule" id="MF_00023"/>
    </source>
</evidence>
<keyword evidence="2 3" id="KW-0694">RNA-binding</keyword>
<comment type="subcellular location">
    <subcellularLocation>
        <location evidence="3">Cytoplasm</location>
    </subcellularLocation>
    <text evidence="3">The tmRNA-SmpB complex associates with stalled 70S ribosomes.</text>
</comment>
<protein>
    <recommendedName>
        <fullName evidence="3">SsrA-binding protein</fullName>
    </recommendedName>
    <alternativeName>
        <fullName evidence="3">Small protein B</fullName>
    </alternativeName>
</protein>
<evidence type="ECO:0000313" key="4">
    <source>
        <dbReference type="EMBL" id="MBZ5709021.1"/>
    </source>
</evidence>
<dbReference type="PANTHER" id="PTHR30308:SF2">
    <property type="entry name" value="SSRA-BINDING PROTEIN"/>
    <property type="match status" value="1"/>
</dbReference>
<comment type="similarity">
    <text evidence="3">Belongs to the SmpB family.</text>
</comment>
<reference evidence="4" key="1">
    <citation type="submission" date="2021-08" db="EMBL/GenBank/DDBJ databases">
        <authorList>
            <person name="Stevens D.C."/>
        </authorList>
    </citation>
    <scope>NUCLEOTIDE SEQUENCE</scope>
    <source>
        <strain evidence="4">DSM 53165</strain>
    </source>
</reference>
<dbReference type="InterPro" id="IPR023620">
    <property type="entry name" value="SmpB"/>
</dbReference>
<evidence type="ECO:0000256" key="2">
    <source>
        <dbReference type="ARBA" id="ARBA00022884"/>
    </source>
</evidence>
<dbReference type="NCBIfam" id="TIGR00086">
    <property type="entry name" value="smpB"/>
    <property type="match status" value="1"/>
</dbReference>
<dbReference type="InterPro" id="IPR020081">
    <property type="entry name" value="SsrA-bd_prot_CS"/>
</dbReference>
<dbReference type="InterPro" id="IPR000037">
    <property type="entry name" value="SsrA-bd_prot"/>
</dbReference>
<dbReference type="NCBIfam" id="NF003843">
    <property type="entry name" value="PRK05422.1"/>
    <property type="match status" value="1"/>
</dbReference>
<dbReference type="CDD" id="cd09294">
    <property type="entry name" value="SmpB"/>
    <property type="match status" value="1"/>
</dbReference>
<gene>
    <name evidence="3 4" type="primary">smpB</name>
    <name evidence="4" type="ORF">K7C98_07105</name>
</gene>
<keyword evidence="5" id="KW-1185">Reference proteome</keyword>
<dbReference type="Pfam" id="PF01668">
    <property type="entry name" value="SmpB"/>
    <property type="match status" value="1"/>
</dbReference>
<keyword evidence="1 3" id="KW-0963">Cytoplasm</keyword>
<evidence type="ECO:0000313" key="5">
    <source>
        <dbReference type="Proteomes" id="UP001139031"/>
    </source>
</evidence>
<sequence>MKKTDKTATKDGHLFVQNRRATFEYEVLERYEAGLALMGSEVKSIRDGRVSLGEAYCQFQGDQLFLYQAHIGEYTQAHDRNHLPLRARKLLLHRKELEHLAESVDTAGLTLIPLALVARNGRIKLELALCRGKKTYDKRASIKEREQKREIDRAMRERT</sequence>
<name>A0ABS7TLR1_9BACT</name>